<evidence type="ECO:0000313" key="7">
    <source>
        <dbReference type="EMBL" id="QDL94083.1"/>
    </source>
</evidence>
<evidence type="ECO:0000256" key="4">
    <source>
        <dbReference type="ARBA" id="ARBA00022967"/>
    </source>
</evidence>
<evidence type="ECO:0000256" key="2">
    <source>
        <dbReference type="ARBA" id="ARBA00022741"/>
    </source>
</evidence>
<proteinExistence type="predicted"/>
<dbReference type="GO" id="GO:0016887">
    <property type="term" value="F:ATP hydrolysis activity"/>
    <property type="evidence" value="ECO:0007669"/>
    <property type="project" value="InterPro"/>
</dbReference>
<dbReference type="RefSeq" id="WP_138573419.1">
    <property type="nucleotide sequence ID" value="NZ_CP040819.1"/>
</dbReference>
<evidence type="ECO:0000313" key="8">
    <source>
        <dbReference type="Proteomes" id="UP000305888"/>
    </source>
</evidence>
<sequence>MELIAARGLAVGHRGRPLARDISLSLRAGETLCLLGPNGAGKTTILRTLLGLIPALGGSVSLGGTPMGELSRAARARRLAYVPQAMTAPFADPVRAFVLQGRTAHLGLFAGPGPADRAAAEAALAQMGIAHLAETPVTRLSGGQRQMVLIARALAQAAPAILLDEPAASLDFGNRERLLARLEALARQGLGLVISTHEPGHAVRLADRVLTVDASGRVASGPPGALLTAEHLGALYDLPPETMARALAGQG</sequence>
<feature type="domain" description="ABC transporter" evidence="6">
    <location>
        <begin position="4"/>
        <end position="239"/>
    </location>
</feature>
<dbReference type="Pfam" id="PF00005">
    <property type="entry name" value="ABC_tran"/>
    <property type="match status" value="1"/>
</dbReference>
<keyword evidence="4" id="KW-1278">Translocase</keyword>
<dbReference type="PANTHER" id="PTHR42794:SF1">
    <property type="entry name" value="HEMIN IMPORT ATP-BINDING PROTEIN HMUV"/>
    <property type="match status" value="1"/>
</dbReference>
<dbReference type="GO" id="GO:0005524">
    <property type="term" value="F:ATP binding"/>
    <property type="evidence" value="ECO:0007669"/>
    <property type="project" value="UniProtKB-KW"/>
</dbReference>
<dbReference type="PROSITE" id="PS00211">
    <property type="entry name" value="ABC_TRANSPORTER_1"/>
    <property type="match status" value="1"/>
</dbReference>
<keyword evidence="8" id="KW-1185">Reference proteome</keyword>
<dbReference type="InterPro" id="IPR003439">
    <property type="entry name" value="ABC_transporter-like_ATP-bd"/>
</dbReference>
<keyword evidence="7" id="KW-0614">Plasmid</keyword>
<evidence type="ECO:0000256" key="1">
    <source>
        <dbReference type="ARBA" id="ARBA00022448"/>
    </source>
</evidence>
<dbReference type="InterPro" id="IPR017871">
    <property type="entry name" value="ABC_transporter-like_CS"/>
</dbReference>
<keyword evidence="2" id="KW-0547">Nucleotide-binding</keyword>
<dbReference type="SMART" id="SM00382">
    <property type="entry name" value="AAA"/>
    <property type="match status" value="1"/>
</dbReference>
<accession>A0A5B8G556</accession>
<evidence type="ECO:0000256" key="3">
    <source>
        <dbReference type="ARBA" id="ARBA00022840"/>
    </source>
</evidence>
<geneLocation type="plasmid" evidence="8">
    <name>pd4m1a</name>
</geneLocation>
<comment type="function">
    <text evidence="5">Part of the ABC transporter complex HmuTUV involved in hemin import. Responsible for energy coupling to the transport system.</text>
</comment>
<evidence type="ECO:0000259" key="6">
    <source>
        <dbReference type="PROSITE" id="PS50893"/>
    </source>
</evidence>
<keyword evidence="3 7" id="KW-0067">ATP-binding</keyword>
<dbReference type="KEGG" id="ppru:FDP22_19640"/>
<dbReference type="PROSITE" id="PS50893">
    <property type="entry name" value="ABC_TRANSPORTER_2"/>
    <property type="match status" value="1"/>
</dbReference>
<organism evidence="7 8">
    <name type="scientific">Paroceanicella profunda</name>
    <dbReference type="NCBI Taxonomy" id="2579971"/>
    <lineage>
        <taxon>Bacteria</taxon>
        <taxon>Pseudomonadati</taxon>
        <taxon>Pseudomonadota</taxon>
        <taxon>Alphaproteobacteria</taxon>
        <taxon>Rhodobacterales</taxon>
        <taxon>Paracoccaceae</taxon>
        <taxon>Paroceanicella</taxon>
    </lineage>
</organism>
<gene>
    <name evidence="7" type="ORF">FDP22_19640</name>
</gene>
<dbReference type="Gene3D" id="3.40.50.300">
    <property type="entry name" value="P-loop containing nucleotide triphosphate hydrolases"/>
    <property type="match status" value="1"/>
</dbReference>
<dbReference type="AlphaFoldDB" id="A0A5B8G556"/>
<protein>
    <submittedName>
        <fullName evidence="7">ABC transporter ATP-binding protein</fullName>
    </submittedName>
</protein>
<dbReference type="OrthoDB" id="9805601at2"/>
<dbReference type="InterPro" id="IPR027417">
    <property type="entry name" value="P-loop_NTPase"/>
</dbReference>
<name>A0A5B8G556_9RHOB</name>
<dbReference type="SUPFAM" id="SSF52540">
    <property type="entry name" value="P-loop containing nucleoside triphosphate hydrolases"/>
    <property type="match status" value="1"/>
</dbReference>
<dbReference type="InterPro" id="IPR003593">
    <property type="entry name" value="AAA+_ATPase"/>
</dbReference>
<dbReference type="EMBL" id="CP040819">
    <property type="protein sequence ID" value="QDL94083.1"/>
    <property type="molecule type" value="Genomic_DNA"/>
</dbReference>
<dbReference type="PANTHER" id="PTHR42794">
    <property type="entry name" value="HEMIN IMPORT ATP-BINDING PROTEIN HMUV"/>
    <property type="match status" value="1"/>
</dbReference>
<evidence type="ECO:0000256" key="5">
    <source>
        <dbReference type="ARBA" id="ARBA00037066"/>
    </source>
</evidence>
<reference evidence="7 8" key="1">
    <citation type="submission" date="2019-06" db="EMBL/GenBank/DDBJ databases">
        <title>Genome sequence of Rhodobacteraceae bacterium D4M1.</title>
        <authorList>
            <person name="Cao J."/>
        </authorList>
    </citation>
    <scope>NUCLEOTIDE SEQUENCE [LARGE SCALE GENOMIC DNA]</scope>
    <source>
        <strain evidence="7 8">D4M1</strain>
        <plasmid evidence="8">pd4m1a</plasmid>
    </source>
</reference>
<dbReference type="Proteomes" id="UP000305888">
    <property type="component" value="Plasmid pD4M1A"/>
</dbReference>
<keyword evidence="1" id="KW-0813">Transport</keyword>